<comment type="similarity">
    <text evidence="1 2">Belongs to the phospholipid scramblase family.</text>
</comment>
<evidence type="ECO:0000256" key="3">
    <source>
        <dbReference type="SAM" id="SignalP"/>
    </source>
</evidence>
<dbReference type="InterPro" id="IPR025659">
    <property type="entry name" value="Tubby-like_C"/>
</dbReference>
<dbReference type="SUPFAM" id="SSF54518">
    <property type="entry name" value="Tubby C-terminal domain-like"/>
    <property type="match status" value="1"/>
</dbReference>
<keyword evidence="5" id="KW-1185">Reference proteome</keyword>
<reference evidence="4" key="1">
    <citation type="submission" date="2022-03" db="EMBL/GenBank/DDBJ databases">
        <title>Draft genome sequence of Aduncisulcus paluster, a free-living microaerophilic Fornicata.</title>
        <authorList>
            <person name="Yuyama I."/>
            <person name="Kume K."/>
            <person name="Tamura T."/>
            <person name="Inagaki Y."/>
            <person name="Hashimoto T."/>
        </authorList>
    </citation>
    <scope>NUCLEOTIDE SEQUENCE</scope>
    <source>
        <strain evidence="4">NY0171</strain>
    </source>
</reference>
<gene>
    <name evidence="4" type="ORF">ADUPG1_012704</name>
</gene>
<evidence type="ECO:0000256" key="1">
    <source>
        <dbReference type="ARBA" id="ARBA00005350"/>
    </source>
</evidence>
<evidence type="ECO:0000313" key="5">
    <source>
        <dbReference type="Proteomes" id="UP001057375"/>
    </source>
</evidence>
<feature type="signal peptide" evidence="3">
    <location>
        <begin position="1"/>
        <end position="28"/>
    </location>
</feature>
<feature type="chain" id="PRO_5046379198" description="Phospholipid scramblase" evidence="3">
    <location>
        <begin position="29"/>
        <end position="156"/>
    </location>
</feature>
<dbReference type="PANTHER" id="PTHR23248">
    <property type="entry name" value="PHOSPHOLIPID SCRAMBLASE-RELATED"/>
    <property type="match status" value="1"/>
</dbReference>
<dbReference type="Proteomes" id="UP001057375">
    <property type="component" value="Unassembled WGS sequence"/>
</dbReference>
<protein>
    <recommendedName>
        <fullName evidence="2">Phospholipid scramblase</fullName>
    </recommendedName>
</protein>
<dbReference type="Pfam" id="PF03803">
    <property type="entry name" value="Scramblase"/>
    <property type="match status" value="1"/>
</dbReference>
<evidence type="ECO:0000256" key="2">
    <source>
        <dbReference type="RuleBase" id="RU363116"/>
    </source>
</evidence>
<proteinExistence type="inferred from homology"/>
<dbReference type="EMBL" id="BQXS01012518">
    <property type="protein sequence ID" value="GKT24342.1"/>
    <property type="molecule type" value="Genomic_DNA"/>
</dbReference>
<organism evidence="4 5">
    <name type="scientific">Aduncisulcus paluster</name>
    <dbReference type="NCBI Taxonomy" id="2918883"/>
    <lineage>
        <taxon>Eukaryota</taxon>
        <taxon>Metamonada</taxon>
        <taxon>Carpediemonas-like organisms</taxon>
        <taxon>Aduncisulcus</taxon>
    </lineage>
</organism>
<sequence length="156" mass="17763">GQEICRFNRPFRCFPSCCWCCWLQLLEAFDSHGAKIGEIKQLWSIFNREFQMIDEVGNPKFDIMGPMCSPWTFKILNNTGNEVGFIKKKWSGLLKEAMTDADNFAIQFPPQSTYKDRAVLLGATMLIDFLYFERADQSAGAEMSMGVGNMGTFRIG</sequence>
<comment type="caution">
    <text evidence="4">The sequence shown here is derived from an EMBL/GenBank/DDBJ whole genome shotgun (WGS) entry which is preliminary data.</text>
</comment>
<keyword evidence="3" id="KW-0732">Signal</keyword>
<feature type="non-terminal residue" evidence="4">
    <location>
        <position position="1"/>
    </location>
</feature>
<accession>A0ABQ5K4L4</accession>
<dbReference type="InterPro" id="IPR005552">
    <property type="entry name" value="Scramblase"/>
</dbReference>
<name>A0ABQ5K4L4_9EUKA</name>
<dbReference type="PANTHER" id="PTHR23248:SF9">
    <property type="entry name" value="PHOSPHOLIPID SCRAMBLASE"/>
    <property type="match status" value="1"/>
</dbReference>
<evidence type="ECO:0000313" key="4">
    <source>
        <dbReference type="EMBL" id="GKT24342.1"/>
    </source>
</evidence>